<evidence type="ECO:0000313" key="4">
    <source>
        <dbReference type="EMBL" id="GHJ88966.1"/>
    </source>
</evidence>
<sequence length="267" mass="28878">MAQPHAHPHPPPGAVPPGMRPGMMPQPPTQLPPQTAALLDSLPFNPVSYTYKDAPPRPPGAPPALPIIVCKEHEDVICPRCGTDFSEINQLGLVMSLISPGMVPPPPNVQFPNTAESIKNVRDKGNEQFKQNQYPQAAQLYTQSMVMSLNRPSWEQGSFVKDEISSALLNRSAAASKMGAWTAAYADAETCIKLNDKNPKAYFRKATALQGMERLDEALAALEAGLVYEPENAELKTTMQIIQQQIRAQQEANTGVASGPEDSVVSA</sequence>
<evidence type="ECO:0000256" key="2">
    <source>
        <dbReference type="ARBA" id="ARBA00022803"/>
    </source>
</evidence>
<dbReference type="InterPro" id="IPR019734">
    <property type="entry name" value="TPR_rpt"/>
</dbReference>
<organism evidence="4 5">
    <name type="scientific">Naganishia liquefaciens</name>
    <dbReference type="NCBI Taxonomy" id="104408"/>
    <lineage>
        <taxon>Eukaryota</taxon>
        <taxon>Fungi</taxon>
        <taxon>Dikarya</taxon>
        <taxon>Basidiomycota</taxon>
        <taxon>Agaricomycotina</taxon>
        <taxon>Tremellomycetes</taxon>
        <taxon>Filobasidiales</taxon>
        <taxon>Filobasidiaceae</taxon>
        <taxon>Naganishia</taxon>
    </lineage>
</organism>
<comment type="caution">
    <text evidence="4">The sequence shown here is derived from an EMBL/GenBank/DDBJ whole genome shotgun (WGS) entry which is preliminary data.</text>
</comment>
<keyword evidence="1" id="KW-0677">Repeat</keyword>
<dbReference type="SMART" id="SM00028">
    <property type="entry name" value="TPR"/>
    <property type="match status" value="2"/>
</dbReference>
<proteinExistence type="predicted"/>
<dbReference type="OrthoDB" id="433738at2759"/>
<evidence type="ECO:0008006" key="6">
    <source>
        <dbReference type="Google" id="ProtNLM"/>
    </source>
</evidence>
<dbReference type="Proteomes" id="UP000620104">
    <property type="component" value="Unassembled WGS sequence"/>
</dbReference>
<feature type="compositionally biased region" description="Pro residues" evidence="3">
    <location>
        <begin position="9"/>
        <end position="31"/>
    </location>
</feature>
<dbReference type="SUPFAM" id="SSF48452">
    <property type="entry name" value="TPR-like"/>
    <property type="match status" value="1"/>
</dbReference>
<dbReference type="PANTHER" id="PTHR22904:SF523">
    <property type="entry name" value="STRESS-INDUCED-PHOSPHOPROTEIN 1"/>
    <property type="match status" value="1"/>
</dbReference>
<feature type="region of interest" description="Disordered" evidence="3">
    <location>
        <begin position="1"/>
        <end position="33"/>
    </location>
</feature>
<name>A0A8H3TWN6_9TREE</name>
<evidence type="ECO:0000256" key="3">
    <source>
        <dbReference type="SAM" id="MobiDB-lite"/>
    </source>
</evidence>
<keyword evidence="5" id="KW-1185">Reference proteome</keyword>
<accession>A0A8H3TWN6</accession>
<dbReference type="PANTHER" id="PTHR22904">
    <property type="entry name" value="TPR REPEAT CONTAINING PROTEIN"/>
    <property type="match status" value="1"/>
</dbReference>
<evidence type="ECO:0000256" key="1">
    <source>
        <dbReference type="ARBA" id="ARBA00022737"/>
    </source>
</evidence>
<reference evidence="4" key="1">
    <citation type="submission" date="2020-07" db="EMBL/GenBank/DDBJ databases">
        <title>Draft Genome Sequence of a Deep-Sea Yeast, Naganishia (Cryptococcus) liquefaciens strain N6.</title>
        <authorList>
            <person name="Han Y.W."/>
            <person name="Kajitani R."/>
            <person name="Morimoto H."/>
            <person name="Parhat M."/>
            <person name="Tsubouchi H."/>
            <person name="Bakenova O."/>
            <person name="Ogata M."/>
            <person name="Argunhan B."/>
            <person name="Aoki R."/>
            <person name="Kajiwara S."/>
            <person name="Itoh T."/>
            <person name="Iwasaki H."/>
        </authorList>
    </citation>
    <scope>NUCLEOTIDE SEQUENCE</scope>
    <source>
        <strain evidence="4">N6</strain>
    </source>
</reference>
<evidence type="ECO:0000313" key="5">
    <source>
        <dbReference type="Proteomes" id="UP000620104"/>
    </source>
</evidence>
<gene>
    <name evidence="4" type="ORF">NliqN6_5368</name>
</gene>
<dbReference type="AlphaFoldDB" id="A0A8H3TWN6"/>
<protein>
    <recommendedName>
        <fullName evidence="6">Tetratricopeptide repeat protein</fullName>
    </recommendedName>
</protein>
<dbReference type="Gene3D" id="1.25.40.10">
    <property type="entry name" value="Tetratricopeptide repeat domain"/>
    <property type="match status" value="1"/>
</dbReference>
<dbReference type="InterPro" id="IPR011990">
    <property type="entry name" value="TPR-like_helical_dom_sf"/>
</dbReference>
<keyword evidence="2" id="KW-0802">TPR repeat</keyword>
<dbReference type="EMBL" id="BLZA01000032">
    <property type="protein sequence ID" value="GHJ88966.1"/>
    <property type="molecule type" value="Genomic_DNA"/>
</dbReference>
<dbReference type="GO" id="GO:0051879">
    <property type="term" value="F:Hsp90 protein binding"/>
    <property type="evidence" value="ECO:0007669"/>
    <property type="project" value="TreeGrafter"/>
</dbReference>